<organism evidence="2 3">
    <name type="scientific">Kipferlia bialata</name>
    <dbReference type="NCBI Taxonomy" id="797122"/>
    <lineage>
        <taxon>Eukaryota</taxon>
        <taxon>Metamonada</taxon>
        <taxon>Carpediemonas-like organisms</taxon>
        <taxon>Kipferlia</taxon>
    </lineage>
</organism>
<comment type="caution">
    <text evidence="2">The sequence shown here is derived from an EMBL/GenBank/DDBJ whole genome shotgun (WGS) entry which is preliminary data.</text>
</comment>
<name>A0A391NWV4_9EUKA</name>
<evidence type="ECO:0000256" key="1">
    <source>
        <dbReference type="SAM" id="MobiDB-lite"/>
    </source>
</evidence>
<feature type="region of interest" description="Disordered" evidence="1">
    <location>
        <begin position="17"/>
        <end position="39"/>
    </location>
</feature>
<dbReference type="Proteomes" id="UP000265618">
    <property type="component" value="Unassembled WGS sequence"/>
</dbReference>
<gene>
    <name evidence="2" type="ORF">KIPB_017249</name>
</gene>
<sequence>MEVPFFTRSCSAYPSNNCGMPPRRKRGAPAEGYELSGLP</sequence>
<dbReference type="EMBL" id="BDIP01011339">
    <property type="protein sequence ID" value="GCA65495.1"/>
    <property type="molecule type" value="Genomic_DNA"/>
</dbReference>
<evidence type="ECO:0000313" key="2">
    <source>
        <dbReference type="EMBL" id="GCA65495.1"/>
    </source>
</evidence>
<evidence type="ECO:0000313" key="3">
    <source>
        <dbReference type="Proteomes" id="UP000265618"/>
    </source>
</evidence>
<accession>A0A391NWV4</accession>
<proteinExistence type="predicted"/>
<protein>
    <submittedName>
        <fullName evidence="2">Uncharacterized protein</fullName>
    </submittedName>
</protein>
<keyword evidence="3" id="KW-1185">Reference proteome</keyword>
<reference evidence="2 3" key="1">
    <citation type="journal article" date="2018" name="PLoS ONE">
        <title>The draft genome of Kipferlia bialata reveals reductive genome evolution in fornicate parasites.</title>
        <authorList>
            <person name="Tanifuji G."/>
            <person name="Takabayashi S."/>
            <person name="Kume K."/>
            <person name="Takagi M."/>
            <person name="Nakayama T."/>
            <person name="Kamikawa R."/>
            <person name="Inagaki Y."/>
            <person name="Hashimoto T."/>
        </authorList>
    </citation>
    <scope>NUCLEOTIDE SEQUENCE [LARGE SCALE GENOMIC DNA]</scope>
    <source>
        <strain evidence="2">NY0173</strain>
    </source>
</reference>
<feature type="non-terminal residue" evidence="2">
    <location>
        <position position="39"/>
    </location>
</feature>
<dbReference type="AlphaFoldDB" id="A0A391NWV4"/>